<evidence type="ECO:0000313" key="2">
    <source>
        <dbReference type="EMBL" id="GLI20865.1"/>
    </source>
</evidence>
<feature type="compositionally biased region" description="Low complexity" evidence="1">
    <location>
        <begin position="7"/>
        <end position="18"/>
    </location>
</feature>
<protein>
    <submittedName>
        <fullName evidence="2">Uncharacterized protein</fullName>
    </submittedName>
</protein>
<organism evidence="2 3">
    <name type="scientific">Xanthobacter flavus</name>
    <dbReference type="NCBI Taxonomy" id="281"/>
    <lineage>
        <taxon>Bacteria</taxon>
        <taxon>Pseudomonadati</taxon>
        <taxon>Pseudomonadota</taxon>
        <taxon>Alphaproteobacteria</taxon>
        <taxon>Hyphomicrobiales</taxon>
        <taxon>Xanthobacteraceae</taxon>
        <taxon>Xanthobacter</taxon>
    </lineage>
</organism>
<name>A0A9W6FI86_XANFL</name>
<dbReference type="EMBL" id="BSDO01000001">
    <property type="protein sequence ID" value="GLI20865.1"/>
    <property type="molecule type" value="Genomic_DNA"/>
</dbReference>
<accession>A0A9W6FI86</accession>
<dbReference type="Proteomes" id="UP001144397">
    <property type="component" value="Unassembled WGS sequence"/>
</dbReference>
<feature type="region of interest" description="Disordered" evidence="1">
    <location>
        <begin position="1"/>
        <end position="22"/>
    </location>
</feature>
<dbReference type="AlphaFoldDB" id="A0A9W6FI86"/>
<evidence type="ECO:0000256" key="1">
    <source>
        <dbReference type="SAM" id="MobiDB-lite"/>
    </source>
</evidence>
<reference evidence="2" key="1">
    <citation type="submission" date="2022-12" db="EMBL/GenBank/DDBJ databases">
        <title>Reference genome sequencing for broad-spectrum identification of bacterial and archaeal isolates by mass spectrometry.</title>
        <authorList>
            <person name="Sekiguchi Y."/>
            <person name="Tourlousse D.M."/>
        </authorList>
    </citation>
    <scope>NUCLEOTIDE SEQUENCE</scope>
    <source>
        <strain evidence="2">301</strain>
    </source>
</reference>
<comment type="caution">
    <text evidence="2">The sequence shown here is derived from an EMBL/GenBank/DDBJ whole genome shotgun (WGS) entry which is preliminary data.</text>
</comment>
<evidence type="ECO:0000313" key="3">
    <source>
        <dbReference type="Proteomes" id="UP001144397"/>
    </source>
</evidence>
<proteinExistence type="predicted"/>
<sequence>MPEMMRPSGTSGTTPFTTNRLRPTGGVIKAISMLIIKITPNQTLSQPNVSMMGMMMGVVITMIDKVSSKHPGNSRSRLMAMKTSHCGKSTRAITRDSVGAMSVVVSA</sequence>
<gene>
    <name evidence="2" type="ORF">XFLAVUS301_05390</name>
</gene>